<comment type="caution">
    <text evidence="2">The sequence shown here is derived from an EMBL/GenBank/DDBJ whole genome shotgun (WGS) entry which is preliminary data.</text>
</comment>
<organism evidence="2">
    <name type="scientific">Tanacetum cinerariifolium</name>
    <name type="common">Dalmatian daisy</name>
    <name type="synonym">Chrysanthemum cinerariifolium</name>
    <dbReference type="NCBI Taxonomy" id="118510"/>
    <lineage>
        <taxon>Eukaryota</taxon>
        <taxon>Viridiplantae</taxon>
        <taxon>Streptophyta</taxon>
        <taxon>Embryophyta</taxon>
        <taxon>Tracheophyta</taxon>
        <taxon>Spermatophyta</taxon>
        <taxon>Magnoliopsida</taxon>
        <taxon>eudicotyledons</taxon>
        <taxon>Gunneridae</taxon>
        <taxon>Pentapetalae</taxon>
        <taxon>asterids</taxon>
        <taxon>campanulids</taxon>
        <taxon>Asterales</taxon>
        <taxon>Asteraceae</taxon>
        <taxon>Asteroideae</taxon>
        <taxon>Anthemideae</taxon>
        <taxon>Anthemidinae</taxon>
        <taxon>Tanacetum</taxon>
    </lineage>
</organism>
<dbReference type="InterPro" id="IPR054722">
    <property type="entry name" value="PolX-like_BBD"/>
</dbReference>
<sequence length="389" mass="44542">MKRLHVIDEALCIQLLKSSLKVKEYELSRRNFNDTGLLWFWYKREEVKTQTWENQEKRKAEMEMKRLEVNVEKALNSFLKGTARGSTLAMVGAGLVYWEIGKKNEGVRMYKRVGALGDLAGQSRFETYVQSKDIDLWQVIQNGDFYFEVEDLKTKMTKETPYELLKDDQKKQLGKNNEAKMTLHNALPRKERAKVTAIEEEKDLATLLLDELIGNLKVYEMVLDNDGVAFKITKEKFKSLALNAKGTREQTRDNKGHFASECKKSKENKAFVKGAWSDSEDDDEPQDDAICVMAIDSQEVCLKCDLLSDDWIMDNGCTKHIIENRRLFTSYKAYDGGHVVFRSNLKGKVIGGAEARPPSHGMGYTIMWHLRRGGFLVDEEALKVILGGE</sequence>
<protein>
    <recommendedName>
        <fullName evidence="1">Retrovirus-related Pol polyprotein from transposon TNT 1-94-like beta-barrel domain-containing protein</fullName>
    </recommendedName>
</protein>
<reference evidence="2" key="1">
    <citation type="journal article" date="2019" name="Sci. Rep.">
        <title>Draft genome of Tanacetum cinerariifolium, the natural source of mosquito coil.</title>
        <authorList>
            <person name="Yamashiro T."/>
            <person name="Shiraishi A."/>
            <person name="Satake H."/>
            <person name="Nakayama K."/>
        </authorList>
    </citation>
    <scope>NUCLEOTIDE SEQUENCE</scope>
</reference>
<evidence type="ECO:0000313" key="2">
    <source>
        <dbReference type="EMBL" id="GEU59752.1"/>
    </source>
</evidence>
<dbReference type="Pfam" id="PF22936">
    <property type="entry name" value="Pol_BBD"/>
    <property type="match status" value="1"/>
</dbReference>
<dbReference type="InterPro" id="IPR053301">
    <property type="entry name" value="F-box_motif"/>
</dbReference>
<dbReference type="PANTHER" id="PTHR45088:SF1">
    <property type="entry name" value="OS04G0476000 PROTEIN"/>
    <property type="match status" value="1"/>
</dbReference>
<accession>A0A6L2LGM0</accession>
<gene>
    <name evidence="2" type="ORF">Tci_031730</name>
</gene>
<dbReference type="EMBL" id="BKCJ010004223">
    <property type="protein sequence ID" value="GEU59752.1"/>
    <property type="molecule type" value="Genomic_DNA"/>
</dbReference>
<dbReference type="AlphaFoldDB" id="A0A6L2LGM0"/>
<proteinExistence type="predicted"/>
<feature type="domain" description="Retrovirus-related Pol polyprotein from transposon TNT 1-94-like beta-barrel" evidence="1">
    <location>
        <begin position="311"/>
        <end position="351"/>
    </location>
</feature>
<evidence type="ECO:0000259" key="1">
    <source>
        <dbReference type="Pfam" id="PF22936"/>
    </source>
</evidence>
<dbReference type="PANTHER" id="PTHR45088">
    <property type="entry name" value="OSJNBA0022H21.17 PROTEIN"/>
    <property type="match status" value="1"/>
</dbReference>
<name>A0A6L2LGM0_TANCI</name>